<dbReference type="AlphaFoldDB" id="A0AB39KWX2"/>
<dbReference type="RefSeq" id="WP_369061110.1">
    <property type="nucleotide sequence ID" value="NZ_CP158375.1"/>
</dbReference>
<dbReference type="InterPro" id="IPR025536">
    <property type="entry name" value="DUF4422"/>
</dbReference>
<dbReference type="EMBL" id="CP158375">
    <property type="protein sequence ID" value="XDO97716.1"/>
    <property type="molecule type" value="Genomic_DNA"/>
</dbReference>
<feature type="domain" description="DUF4422" evidence="1">
    <location>
        <begin position="5"/>
        <end position="230"/>
    </location>
</feature>
<proteinExistence type="predicted"/>
<organism evidence="2">
    <name type="scientific">Caulobacter sp. 73W</name>
    <dbReference type="NCBI Taxonomy" id="3161137"/>
    <lineage>
        <taxon>Bacteria</taxon>
        <taxon>Pseudomonadati</taxon>
        <taxon>Pseudomonadota</taxon>
        <taxon>Alphaproteobacteria</taxon>
        <taxon>Caulobacterales</taxon>
        <taxon>Caulobacteraceae</taxon>
        <taxon>Caulobacter</taxon>
    </lineage>
</organism>
<accession>A0AB39KWX2</accession>
<gene>
    <name evidence="2" type="ORF">ABOZ73_04675</name>
</gene>
<evidence type="ECO:0000313" key="2">
    <source>
        <dbReference type="EMBL" id="XDO97716.1"/>
    </source>
</evidence>
<name>A0AB39KWX2_9CAUL</name>
<sequence length="253" mass="29539">MPRTFVASHIQTQQPQTPYFSPIQTGSAGKESWPGFIRDDTGDSISHLNRNFGELTGLYWLWKNTTDEKVGWCHYRRFFSPTLFSPDHFKGVAVDVPLAQIILDQNQTGSIFDFELNLCDMILPVMIPVQFQGAAWYCGVYREEDWKGLLEAVAEVYPDEYEGFVKYFNEVHPLHFWCMFMAKRETLNAYCEWLFPLLFRMSEKITPSEDNFQCRVYAFVTELIFNWWTASRGIKAVHRPIIFLPQAKPEGVF</sequence>
<reference evidence="2" key="1">
    <citation type="submission" date="2024-06" db="EMBL/GenBank/DDBJ databases">
        <title>Caulobacter inopinatus, sp. nov.</title>
        <authorList>
            <person name="Donachie S.P."/>
        </authorList>
    </citation>
    <scope>NUCLEOTIDE SEQUENCE</scope>
    <source>
        <strain evidence="2">73W</strain>
    </source>
</reference>
<dbReference type="Pfam" id="PF14393">
    <property type="entry name" value="DUF4422"/>
    <property type="match status" value="1"/>
</dbReference>
<protein>
    <submittedName>
        <fullName evidence="2">DUF4422 domain-containing protein</fullName>
    </submittedName>
</protein>
<evidence type="ECO:0000259" key="1">
    <source>
        <dbReference type="Pfam" id="PF14393"/>
    </source>
</evidence>